<dbReference type="Pfam" id="PF03176">
    <property type="entry name" value="MMPL"/>
    <property type="match status" value="2"/>
</dbReference>
<sequence length="1354" mass="147149">MQHDRDTQNILQGQPRSGGQVALLEGTMQQENASTSSAIPQGTSAARHDTYTDQETTAQPAPSSLSFGRVLALVIVLVVVTLGMMGCLLYLASTRSSAHAESMETLLAPILRLPLLPILLISGVVMSACFVLFFVGLALYIVDQLMRPKKSDAFIPITPFVLDLPAEEIQFPPVSGDHQVNGLFIPRRGATTTIIICPGYRRTYRDVLGMCKHLWLAGHNVLAFEYYGHGSVVGVSVTLGYREINDFLGAVAYAKMRAPATKLGALGYSMGGAVSIMGSVRAPEIEAIVTDSAFATHWSAVLVAIHRTLGFSRTWPPSAIRLLHWMTDQVLWLRAGYRFHQVEPVREIRQISPRPILLIHGLSDTIISPYDAQLLYQAAGKPKALWLLPNTEHIRGYFTDSSAYVARILEFFDHRLKGREPQKNIQAETPSVEAPAVTVSARRSEPEQVNIARRNVVTAPPPVLAGVQPEKTTAGLASLGSIYGHFIYRFRWPVLACWFLIILVSLPLAQRVPTVLHNSGYSISNSESTRVDSLLVSKLHRPATQVIAVFQSSGTPVSAPAYQSELNSFISRAKAFPHVTSVVQGGTGKDGRSTFVAIGFDQDKDTVAEHIPDFRKFLPQTGPAHVELTGDSAIANEIQLATQADTERAEVIAMPLTLLVLLLVFGTVIAGAIPLLLAGVAVPTALAAIYLVALHMQTNIFVQSIASVIGLGLSIDYSLFVIRRFREELARGISVQEAIATTITTAGEAILFSGLTVVIGFAGLLFIGINVMTSFGIGGIAVASASVLAALTLLPALLSVVGERINAWRIPLLAGHIAQWKQRLAARGHVGFWRRWALIVMRKPILIVMLVSVVLVVLGWPALSLNPGDPGAEALPSGASARLGLDILRAQFPEVNDDPIYILVRTADGSSILSAQNVRRVDRLTQQIGAQAHVVDVQSLTRLPKMPGAPQLHQELLVQLYSTGSYQQNPALQMFVAQTAAGDTTLITIQANTQAGTREDQALIDRLRAIDPQAKQGLVTLVGGARVVNLDFDRELYSNFIRALVFILLATYLLLLMMFRSIVLPLKAIVMNVMSISASYGVLVFVFQQGHFQQFLGFTSSGFIDRFIPILLFCILFGLSMDYEVFLLTRVREEWLRTGDNQASVALGLEKTGGVITNAALLFVIVSSSFILTSLIVTKELGLGITVSILVDASIIRCALVPASMQIMGRWNWWFPGKTRKFPEAIAPSTQAATTSSSPGDIATPMLVITVPGNDPGRLKNRPVIQQDVAEQMLVQIFALALDLPPEQVQVTSDFFQLGGDSDSLNSLLFATEQAFQVHLVPADIFNNPVVFRLAATVVRKQQQAIRSREMAHV</sequence>
<feature type="transmembrane region" description="Helical" evidence="7">
    <location>
        <begin position="70"/>
        <end position="93"/>
    </location>
</feature>
<dbReference type="PANTHER" id="PTHR33406:SF13">
    <property type="entry name" value="MEMBRANE PROTEIN YDFJ"/>
    <property type="match status" value="1"/>
</dbReference>
<feature type="domain" description="Carrier" evidence="8">
    <location>
        <begin position="1268"/>
        <end position="1342"/>
    </location>
</feature>
<feature type="domain" description="SSD" evidence="9">
    <location>
        <begin position="671"/>
        <end position="800"/>
    </location>
</feature>
<keyword evidence="3 7" id="KW-0812">Transmembrane</keyword>
<evidence type="ECO:0000259" key="9">
    <source>
        <dbReference type="PROSITE" id="PS50156"/>
    </source>
</evidence>
<dbReference type="Pfam" id="PF12146">
    <property type="entry name" value="Hydrolase_4"/>
    <property type="match status" value="1"/>
</dbReference>
<evidence type="ECO:0000313" key="10">
    <source>
        <dbReference type="EMBL" id="GCE32131.1"/>
    </source>
</evidence>
<dbReference type="InterPro" id="IPR000731">
    <property type="entry name" value="SSD"/>
</dbReference>
<accession>A0A402BLA9</accession>
<name>A0A402BLA9_9CHLR</name>
<feature type="transmembrane region" description="Helical" evidence="7">
    <location>
        <begin position="700"/>
        <end position="722"/>
    </location>
</feature>
<proteinExistence type="predicted"/>
<dbReference type="SUPFAM" id="SSF82866">
    <property type="entry name" value="Multidrug efflux transporter AcrB transmembrane domain"/>
    <property type="match status" value="2"/>
</dbReference>
<reference evidence="11" key="1">
    <citation type="submission" date="2018-12" db="EMBL/GenBank/DDBJ databases">
        <title>Tengunoibacter tsumagoiensis gen. nov., sp. nov., Dictyobacter kobayashii sp. nov., D. alpinus sp. nov., and D. joshuensis sp. nov. and description of Dictyobacteraceae fam. nov. within the order Ktedonobacterales isolated from Tengu-no-mugimeshi.</title>
        <authorList>
            <person name="Wang C.M."/>
            <person name="Zheng Y."/>
            <person name="Sakai Y."/>
            <person name="Toyoda A."/>
            <person name="Minakuchi Y."/>
            <person name="Abe K."/>
            <person name="Yokota A."/>
            <person name="Yabe S."/>
        </authorList>
    </citation>
    <scope>NUCLEOTIDE SEQUENCE [LARGE SCALE GENOMIC DNA]</scope>
    <source>
        <strain evidence="11">Uno16</strain>
    </source>
</reference>
<dbReference type="RefSeq" id="WP_126632130.1">
    <property type="nucleotide sequence ID" value="NZ_BIFT01000003.1"/>
</dbReference>
<dbReference type="InterPro" id="IPR004869">
    <property type="entry name" value="MMPL_dom"/>
</dbReference>
<dbReference type="PANTHER" id="PTHR33406">
    <property type="entry name" value="MEMBRANE PROTEIN MJ1562-RELATED"/>
    <property type="match status" value="1"/>
</dbReference>
<organism evidence="10 11">
    <name type="scientific">Dictyobacter alpinus</name>
    <dbReference type="NCBI Taxonomy" id="2014873"/>
    <lineage>
        <taxon>Bacteria</taxon>
        <taxon>Bacillati</taxon>
        <taxon>Chloroflexota</taxon>
        <taxon>Ktedonobacteria</taxon>
        <taxon>Ktedonobacterales</taxon>
        <taxon>Dictyobacteraceae</taxon>
        <taxon>Dictyobacter</taxon>
    </lineage>
</organism>
<feature type="transmembrane region" description="Helical" evidence="7">
    <location>
        <begin position="1107"/>
        <end position="1128"/>
    </location>
</feature>
<dbReference type="GO" id="GO:0005886">
    <property type="term" value="C:plasma membrane"/>
    <property type="evidence" value="ECO:0007669"/>
    <property type="project" value="UniProtKB-SubCell"/>
</dbReference>
<keyword evidence="11" id="KW-1185">Reference proteome</keyword>
<dbReference type="Proteomes" id="UP000287171">
    <property type="component" value="Unassembled WGS sequence"/>
</dbReference>
<feature type="transmembrane region" description="Helical" evidence="7">
    <location>
        <begin position="749"/>
        <end position="769"/>
    </location>
</feature>
<keyword evidence="2" id="KW-1003">Cell membrane</keyword>
<dbReference type="PROSITE" id="PS50156">
    <property type="entry name" value="SSD"/>
    <property type="match status" value="1"/>
</dbReference>
<evidence type="ECO:0008006" key="12">
    <source>
        <dbReference type="Google" id="ProtNLM"/>
    </source>
</evidence>
<feature type="compositionally biased region" description="Polar residues" evidence="6">
    <location>
        <begin position="53"/>
        <end position="62"/>
    </location>
</feature>
<dbReference type="InterPro" id="IPR022742">
    <property type="entry name" value="Hydrolase_4"/>
</dbReference>
<dbReference type="InterPro" id="IPR036736">
    <property type="entry name" value="ACP-like_sf"/>
</dbReference>
<dbReference type="Gene3D" id="1.20.1640.10">
    <property type="entry name" value="Multidrug efflux transporter AcrB transmembrane domain"/>
    <property type="match status" value="2"/>
</dbReference>
<dbReference type="SUPFAM" id="SSF47336">
    <property type="entry name" value="ACP-like"/>
    <property type="match status" value="1"/>
</dbReference>
<comment type="caution">
    <text evidence="10">The sequence shown here is derived from an EMBL/GenBank/DDBJ whole genome shotgun (WGS) entry which is preliminary data.</text>
</comment>
<evidence type="ECO:0000256" key="3">
    <source>
        <dbReference type="ARBA" id="ARBA00022692"/>
    </source>
</evidence>
<dbReference type="Pfam" id="PF00550">
    <property type="entry name" value="PP-binding"/>
    <property type="match status" value="1"/>
</dbReference>
<dbReference type="EMBL" id="BIFT01000003">
    <property type="protein sequence ID" value="GCE32131.1"/>
    <property type="molecule type" value="Genomic_DNA"/>
</dbReference>
<feature type="transmembrane region" description="Helical" evidence="7">
    <location>
        <begin position="844"/>
        <end position="863"/>
    </location>
</feature>
<dbReference type="SUPFAM" id="SSF53474">
    <property type="entry name" value="alpha/beta-Hydrolases"/>
    <property type="match status" value="1"/>
</dbReference>
<keyword evidence="5 7" id="KW-0472">Membrane</keyword>
<evidence type="ECO:0000259" key="8">
    <source>
        <dbReference type="PROSITE" id="PS50075"/>
    </source>
</evidence>
<feature type="transmembrane region" description="Helical" evidence="7">
    <location>
        <begin position="1183"/>
        <end position="1203"/>
    </location>
</feature>
<protein>
    <recommendedName>
        <fullName evidence="12">SSD domain-containing protein</fullName>
    </recommendedName>
</protein>
<dbReference type="InterPro" id="IPR050545">
    <property type="entry name" value="Mycobact_MmpL"/>
</dbReference>
<dbReference type="InterPro" id="IPR009081">
    <property type="entry name" value="PP-bd_ACP"/>
</dbReference>
<feature type="transmembrane region" description="Helical" evidence="7">
    <location>
        <begin position="1040"/>
        <end position="1059"/>
    </location>
</feature>
<evidence type="ECO:0000256" key="5">
    <source>
        <dbReference type="ARBA" id="ARBA00023136"/>
    </source>
</evidence>
<evidence type="ECO:0000256" key="6">
    <source>
        <dbReference type="SAM" id="MobiDB-lite"/>
    </source>
</evidence>
<dbReference type="OrthoDB" id="7051771at2"/>
<evidence type="ECO:0000256" key="2">
    <source>
        <dbReference type="ARBA" id="ARBA00022475"/>
    </source>
</evidence>
<feature type="transmembrane region" description="Helical" evidence="7">
    <location>
        <begin position="1066"/>
        <end position="1087"/>
    </location>
</feature>
<keyword evidence="4 7" id="KW-1133">Transmembrane helix</keyword>
<feature type="region of interest" description="Disordered" evidence="6">
    <location>
        <begin position="32"/>
        <end position="62"/>
    </location>
</feature>
<dbReference type="Gene3D" id="3.40.50.1820">
    <property type="entry name" value="alpha/beta hydrolase"/>
    <property type="match status" value="1"/>
</dbReference>
<comment type="subcellular location">
    <subcellularLocation>
        <location evidence="1">Cell membrane</location>
        <topology evidence="1">Multi-pass membrane protein</topology>
    </subcellularLocation>
</comment>
<dbReference type="PROSITE" id="PS50075">
    <property type="entry name" value="CARRIER"/>
    <property type="match status" value="1"/>
</dbReference>
<feature type="transmembrane region" description="Helical" evidence="7">
    <location>
        <begin position="651"/>
        <end position="670"/>
    </location>
</feature>
<gene>
    <name evidence="10" type="ORF">KDA_76150</name>
</gene>
<evidence type="ECO:0000313" key="11">
    <source>
        <dbReference type="Proteomes" id="UP000287171"/>
    </source>
</evidence>
<dbReference type="InterPro" id="IPR029058">
    <property type="entry name" value="AB_hydrolase_fold"/>
</dbReference>
<dbReference type="Gene3D" id="1.10.1200.10">
    <property type="entry name" value="ACP-like"/>
    <property type="match status" value="1"/>
</dbReference>
<feature type="transmembrane region" description="Helical" evidence="7">
    <location>
        <begin position="1159"/>
        <end position="1177"/>
    </location>
</feature>
<feature type="transmembrane region" description="Helical" evidence="7">
    <location>
        <begin position="113"/>
        <end position="142"/>
    </location>
</feature>
<feature type="transmembrane region" description="Helical" evidence="7">
    <location>
        <begin position="775"/>
        <end position="801"/>
    </location>
</feature>
<feature type="compositionally biased region" description="Polar residues" evidence="6">
    <location>
        <begin position="32"/>
        <end position="44"/>
    </location>
</feature>
<evidence type="ECO:0000256" key="1">
    <source>
        <dbReference type="ARBA" id="ARBA00004651"/>
    </source>
</evidence>
<evidence type="ECO:0000256" key="4">
    <source>
        <dbReference type="ARBA" id="ARBA00022989"/>
    </source>
</evidence>
<evidence type="ECO:0000256" key="7">
    <source>
        <dbReference type="SAM" id="Phobius"/>
    </source>
</evidence>